<accession>A0A926D1F4</accession>
<keyword evidence="3" id="KW-1185">Reference proteome</keyword>
<organism evidence="2 3">
    <name type="scientific">Luoshenia tenuis</name>
    <dbReference type="NCBI Taxonomy" id="2763654"/>
    <lineage>
        <taxon>Bacteria</taxon>
        <taxon>Bacillati</taxon>
        <taxon>Bacillota</taxon>
        <taxon>Clostridia</taxon>
        <taxon>Christensenellales</taxon>
        <taxon>Christensenellaceae</taxon>
        <taxon>Luoshenia</taxon>
    </lineage>
</organism>
<evidence type="ECO:0000259" key="1">
    <source>
        <dbReference type="Pfam" id="PF14512"/>
    </source>
</evidence>
<protein>
    <submittedName>
        <fullName evidence="2">Nitroreductase family protein</fullName>
    </submittedName>
</protein>
<dbReference type="InterPro" id="IPR000415">
    <property type="entry name" value="Nitroreductase-like"/>
</dbReference>
<dbReference type="CDD" id="cd02062">
    <property type="entry name" value="Nitro_FMN_reductase"/>
    <property type="match status" value="1"/>
</dbReference>
<dbReference type="Gene3D" id="3.40.109.10">
    <property type="entry name" value="NADH Oxidase"/>
    <property type="match status" value="1"/>
</dbReference>
<sequence length="250" mass="27481">MDRRKLRSAIYRRHSRRAFADKPLSARAEQVLKGEIARINKKSGLHIQYLAQGSRFFNRLAGGYGMFKNVQAVIALVGPPDTPRIAPGYCGEELVLAATVLGVDSCWVGATYHKKDVKDCVKLAPGEALCAVIALGYAGPKRSLVEGLMLKFAHRKPKKLPKLFNEVQGTPKSFMRGMEAVGRMPSALNRKAVYFTFERGRVAAALTGGDKSGGLDLGIAMLHFELGAGLAGRWEKQGEHYLFYPELNNF</sequence>
<dbReference type="EMBL" id="JACRSO010000004">
    <property type="protein sequence ID" value="MBC8529696.1"/>
    <property type="molecule type" value="Genomic_DNA"/>
</dbReference>
<dbReference type="SUPFAM" id="SSF55469">
    <property type="entry name" value="FMN-dependent nitroreductase-like"/>
    <property type="match status" value="1"/>
</dbReference>
<name>A0A926D1F4_9FIRM</name>
<dbReference type="RefSeq" id="WP_249285520.1">
    <property type="nucleotide sequence ID" value="NZ_JACRSO010000004.1"/>
</dbReference>
<dbReference type="Proteomes" id="UP000654279">
    <property type="component" value="Unassembled WGS sequence"/>
</dbReference>
<gene>
    <name evidence="2" type="ORF">H8699_09675</name>
</gene>
<proteinExistence type="predicted"/>
<dbReference type="Pfam" id="PF14512">
    <property type="entry name" value="TM1586_NiRdase"/>
    <property type="match status" value="1"/>
</dbReference>
<evidence type="ECO:0000313" key="2">
    <source>
        <dbReference type="EMBL" id="MBC8529696.1"/>
    </source>
</evidence>
<reference evidence="2" key="1">
    <citation type="submission" date="2020-08" db="EMBL/GenBank/DDBJ databases">
        <title>Genome public.</title>
        <authorList>
            <person name="Liu C."/>
            <person name="Sun Q."/>
        </authorList>
    </citation>
    <scope>NUCLEOTIDE SEQUENCE</scope>
    <source>
        <strain evidence="2">NSJ-44</strain>
    </source>
</reference>
<dbReference type="AlphaFoldDB" id="A0A926D1F4"/>
<dbReference type="GO" id="GO:0016491">
    <property type="term" value="F:oxidoreductase activity"/>
    <property type="evidence" value="ECO:0007669"/>
    <property type="project" value="InterPro"/>
</dbReference>
<feature type="domain" description="Putative nitroreductase TM1586" evidence="1">
    <location>
        <begin position="7"/>
        <end position="228"/>
    </location>
</feature>
<comment type="caution">
    <text evidence="2">The sequence shown here is derived from an EMBL/GenBank/DDBJ whole genome shotgun (WGS) entry which is preliminary data.</text>
</comment>
<dbReference type="InterPro" id="IPR029478">
    <property type="entry name" value="TM1586_NiRdase"/>
</dbReference>
<evidence type="ECO:0000313" key="3">
    <source>
        <dbReference type="Proteomes" id="UP000654279"/>
    </source>
</evidence>